<dbReference type="SUPFAM" id="SSF51110">
    <property type="entry name" value="alpha-D-mannose-specific plant lectins"/>
    <property type="match status" value="1"/>
</dbReference>
<dbReference type="EC" id="2.7.11.1" evidence="18"/>
<evidence type="ECO:0000256" key="5">
    <source>
        <dbReference type="ARBA" id="ARBA00022692"/>
    </source>
</evidence>
<keyword evidence="24" id="KW-1185">Reference proteome</keyword>
<dbReference type="GO" id="GO:0051707">
    <property type="term" value="P:response to other organism"/>
    <property type="evidence" value="ECO:0007669"/>
    <property type="project" value="UniProtKB-ARBA"/>
</dbReference>
<dbReference type="InterPro" id="IPR024171">
    <property type="entry name" value="SRK-like_kinase"/>
</dbReference>
<dbReference type="Proteomes" id="UP000775213">
    <property type="component" value="Unassembled WGS sequence"/>
</dbReference>
<dbReference type="Gene3D" id="1.10.510.10">
    <property type="entry name" value="Transferase(Phosphotransferase) domain 1"/>
    <property type="match status" value="1"/>
</dbReference>
<organism evidence="23 24">
    <name type="scientific">Dendrobium chrysotoxum</name>
    <name type="common">Orchid</name>
    <dbReference type="NCBI Taxonomy" id="161865"/>
    <lineage>
        <taxon>Eukaryota</taxon>
        <taxon>Viridiplantae</taxon>
        <taxon>Streptophyta</taxon>
        <taxon>Embryophyta</taxon>
        <taxon>Tracheophyta</taxon>
        <taxon>Spermatophyta</taxon>
        <taxon>Magnoliopsida</taxon>
        <taxon>Liliopsida</taxon>
        <taxon>Asparagales</taxon>
        <taxon>Orchidaceae</taxon>
        <taxon>Epidendroideae</taxon>
        <taxon>Malaxideae</taxon>
        <taxon>Dendrobiinae</taxon>
        <taxon>Dendrobium</taxon>
    </lineage>
</organism>
<dbReference type="SMART" id="SM00220">
    <property type="entry name" value="S_TKc"/>
    <property type="match status" value="1"/>
</dbReference>
<evidence type="ECO:0000313" key="23">
    <source>
        <dbReference type="EMBL" id="KAH0459242.1"/>
    </source>
</evidence>
<reference evidence="23 24" key="1">
    <citation type="journal article" date="2021" name="Hortic Res">
        <title>Chromosome-scale assembly of the Dendrobium chrysotoxum genome enhances the understanding of orchid evolution.</title>
        <authorList>
            <person name="Zhang Y."/>
            <person name="Zhang G.Q."/>
            <person name="Zhang D."/>
            <person name="Liu X.D."/>
            <person name="Xu X.Y."/>
            <person name="Sun W.H."/>
            <person name="Yu X."/>
            <person name="Zhu X."/>
            <person name="Wang Z.W."/>
            <person name="Zhao X."/>
            <person name="Zhong W.Y."/>
            <person name="Chen H."/>
            <person name="Yin W.L."/>
            <person name="Huang T."/>
            <person name="Niu S.C."/>
            <person name="Liu Z.J."/>
        </authorList>
    </citation>
    <scope>NUCLEOTIDE SEQUENCE [LARGE SCALE GENOMIC DNA]</scope>
    <source>
        <strain evidence="23">Lindl</strain>
    </source>
</reference>
<evidence type="ECO:0000313" key="24">
    <source>
        <dbReference type="Proteomes" id="UP000775213"/>
    </source>
</evidence>
<comment type="subcellular location">
    <subcellularLocation>
        <location evidence="1">Membrane</location>
        <topology evidence="1">Single-pass type I membrane protein</topology>
    </subcellularLocation>
</comment>
<keyword evidence="12 19" id="KW-0472">Membrane</keyword>
<evidence type="ECO:0000256" key="14">
    <source>
        <dbReference type="ARBA" id="ARBA00023170"/>
    </source>
</evidence>
<comment type="similarity">
    <text evidence="18">Belongs to the protein kinase superfamily. Ser/Thr protein kinase family.</text>
</comment>
<keyword evidence="15" id="KW-0325">Glycoprotein</keyword>
<keyword evidence="8 18" id="KW-0547">Nucleotide-binding</keyword>
<evidence type="ECO:0000256" key="20">
    <source>
        <dbReference type="SAM" id="SignalP"/>
    </source>
</evidence>
<dbReference type="Gene3D" id="3.30.200.20">
    <property type="entry name" value="Phosphorylase Kinase, domain 1"/>
    <property type="match status" value="1"/>
</dbReference>
<evidence type="ECO:0000259" key="21">
    <source>
        <dbReference type="PROSITE" id="PS50011"/>
    </source>
</evidence>
<dbReference type="InterPro" id="IPR051343">
    <property type="entry name" value="G-type_lectin_kinases/EP1-like"/>
</dbReference>
<evidence type="ECO:0000256" key="13">
    <source>
        <dbReference type="ARBA" id="ARBA00023157"/>
    </source>
</evidence>
<evidence type="ECO:0000256" key="8">
    <source>
        <dbReference type="ARBA" id="ARBA00022741"/>
    </source>
</evidence>
<evidence type="ECO:0000256" key="1">
    <source>
        <dbReference type="ARBA" id="ARBA00004479"/>
    </source>
</evidence>
<dbReference type="InterPro" id="IPR000719">
    <property type="entry name" value="Prot_kinase_dom"/>
</dbReference>
<gene>
    <name evidence="23" type="ORF">IEQ34_012056</name>
</gene>
<accession>A0AAV7GUK5</accession>
<keyword evidence="5 19" id="KW-0812">Transmembrane</keyword>
<dbReference type="Gene3D" id="2.90.10.30">
    <property type="match status" value="1"/>
</dbReference>
<evidence type="ECO:0000256" key="7">
    <source>
        <dbReference type="ARBA" id="ARBA00022734"/>
    </source>
</evidence>
<keyword evidence="13" id="KW-1015">Disulfide bond</keyword>
<dbReference type="GO" id="GO:0016020">
    <property type="term" value="C:membrane"/>
    <property type="evidence" value="ECO:0007669"/>
    <property type="project" value="UniProtKB-SubCell"/>
</dbReference>
<dbReference type="PROSITE" id="PS50927">
    <property type="entry name" value="BULB_LECTIN"/>
    <property type="match status" value="1"/>
</dbReference>
<evidence type="ECO:0000256" key="9">
    <source>
        <dbReference type="ARBA" id="ARBA00022777"/>
    </source>
</evidence>
<dbReference type="Gene3D" id="2.90.10.10">
    <property type="entry name" value="Bulb-type lectin domain"/>
    <property type="match status" value="1"/>
</dbReference>
<evidence type="ECO:0000256" key="10">
    <source>
        <dbReference type="ARBA" id="ARBA00022840"/>
    </source>
</evidence>
<dbReference type="AlphaFoldDB" id="A0AAV7GUK5"/>
<protein>
    <recommendedName>
        <fullName evidence="18">Receptor-like serine/threonine-protein kinase</fullName>
        <ecNumber evidence="18">2.7.11.1</ecNumber>
    </recommendedName>
</protein>
<dbReference type="SUPFAM" id="SSF56112">
    <property type="entry name" value="Protein kinase-like (PK-like)"/>
    <property type="match status" value="1"/>
</dbReference>
<evidence type="ECO:0000256" key="4">
    <source>
        <dbReference type="ARBA" id="ARBA00022679"/>
    </source>
</evidence>
<evidence type="ECO:0000256" key="3">
    <source>
        <dbReference type="ARBA" id="ARBA00022536"/>
    </source>
</evidence>
<dbReference type="PROSITE" id="PS00108">
    <property type="entry name" value="PROTEIN_KINASE_ST"/>
    <property type="match status" value="1"/>
</dbReference>
<keyword evidence="3" id="KW-0245">EGF-like domain</keyword>
<keyword evidence="4 18" id="KW-0808">Transferase</keyword>
<keyword evidence="14" id="KW-0675">Receptor</keyword>
<feature type="domain" description="Protein kinase" evidence="21">
    <location>
        <begin position="506"/>
        <end position="781"/>
    </location>
</feature>
<comment type="catalytic activity">
    <reaction evidence="16 18">
        <text>L-threonyl-[protein] + ATP = O-phospho-L-threonyl-[protein] + ADP + H(+)</text>
        <dbReference type="Rhea" id="RHEA:46608"/>
        <dbReference type="Rhea" id="RHEA-COMP:11060"/>
        <dbReference type="Rhea" id="RHEA-COMP:11605"/>
        <dbReference type="ChEBI" id="CHEBI:15378"/>
        <dbReference type="ChEBI" id="CHEBI:30013"/>
        <dbReference type="ChEBI" id="CHEBI:30616"/>
        <dbReference type="ChEBI" id="CHEBI:61977"/>
        <dbReference type="ChEBI" id="CHEBI:456216"/>
        <dbReference type="EC" id="2.7.11.1"/>
    </reaction>
</comment>
<sequence length="790" mass="88145">MEHPSFFLPLLLLTIIAFIAVAGQPYNNITLSSFLTTTTAGSRNLSWLSPSGNFAFGFLPLPTNSSLFLLAIWFANLPNTTTLVWTPNRERPLPPNSSVILTSDDGQLSLRDPSGTEVWSPGAPEAAYAAMLDSGDFVLAASDSSVLWNSFSDPTDTILPTQTLSAGTEIVAKLSDDDFSKGRFKLRMQADGNLVFYQIAVPTGYQYSPYWAANSLMANSRLVFNVSGSIDLISPNGSVLSTLTSATTKSSSEYYHRGTLDYDGVFRHYVYPKLTAVAGGTAGWLLMDFKPVDICQNLITTLGSGACGFNSYCSYDMKQMVTCQCPVGYSWVDPNRTYMGCKPNFTLPSCISRVPSEGFQMVRIEKLDFPNDNYDQFNVMNEVDCEQQCLDDCFCAASIYDGISNCWKKKFPFSNGRKGNYISRVTFIKVSNDNNLPSSPLTKKRTWILPDSIVLTSSIVLNFIIVSTTLIYFHVSKRKQSHQLNDNVLGPNLKAFTYKELEEATKGFSEELGRGACGTVYTGYLCPELTGTPDLAVKKLHDIHPDIDKEFTNEVKSIGQTHHKNLVRLLGYCNQDTKRLVVYEYMSKGSLASYLFSRSRPPWEQRVKIMLGIARGLRYLHEECSTQIIHCDIKPQNVLLDENFNPRVSDFGLAKLLKTDQTKTNTGIRGTKGYVAPEWFRNSMISAKVDVYSFGVIVMEILFCRRNVEKEMEEEKALLNFWVSDCYNDGRIDALVEGDEEAMADMGRVKRFLMVALWCVQEEPALRPTMGQVTQMLEGAMAIKPVPPSL</sequence>
<evidence type="ECO:0000259" key="22">
    <source>
        <dbReference type="PROSITE" id="PS50927"/>
    </source>
</evidence>
<feature type="domain" description="Bulb-type lectin" evidence="22">
    <location>
        <begin position="32"/>
        <end position="152"/>
    </location>
</feature>
<name>A0AAV7GUK5_DENCH</name>
<feature type="transmembrane region" description="Helical" evidence="19">
    <location>
        <begin position="453"/>
        <end position="473"/>
    </location>
</feature>
<dbReference type="GO" id="GO:0005524">
    <property type="term" value="F:ATP binding"/>
    <property type="evidence" value="ECO:0007669"/>
    <property type="project" value="UniProtKB-KW"/>
</dbReference>
<keyword evidence="2 18" id="KW-0723">Serine/threonine-protein kinase</keyword>
<dbReference type="InterPro" id="IPR008271">
    <property type="entry name" value="Ser/Thr_kinase_AS"/>
</dbReference>
<dbReference type="Pfam" id="PF00069">
    <property type="entry name" value="Pkinase"/>
    <property type="match status" value="1"/>
</dbReference>
<dbReference type="FunFam" id="1.10.510.10:FF:000237">
    <property type="entry name" value="G-type lectin S-receptor-like serine/threonine-protein kinase"/>
    <property type="match status" value="1"/>
</dbReference>
<proteinExistence type="inferred from homology"/>
<keyword evidence="7" id="KW-0430">Lectin</keyword>
<dbReference type="PANTHER" id="PTHR47976:SF108">
    <property type="entry name" value="G-TYPE LECTIN S-RECEPTOR-LIKE SERINE_THREONINE-PROTEIN KINASE LECRK1"/>
    <property type="match status" value="1"/>
</dbReference>
<dbReference type="FunFam" id="3.30.200.20:FF:000059">
    <property type="entry name" value="S-receptor-like serine/threonine-protein kinase"/>
    <property type="match status" value="1"/>
</dbReference>
<dbReference type="InterPro" id="IPR001480">
    <property type="entry name" value="Bulb-type_lectin_dom"/>
</dbReference>
<evidence type="ECO:0000256" key="15">
    <source>
        <dbReference type="ARBA" id="ARBA00023180"/>
    </source>
</evidence>
<dbReference type="PIRSF" id="PIRSF000641">
    <property type="entry name" value="SRK"/>
    <property type="match status" value="1"/>
</dbReference>
<evidence type="ECO:0000256" key="17">
    <source>
        <dbReference type="ARBA" id="ARBA00048679"/>
    </source>
</evidence>
<evidence type="ECO:0000256" key="16">
    <source>
        <dbReference type="ARBA" id="ARBA00047899"/>
    </source>
</evidence>
<dbReference type="FunFam" id="2.90.10.30:FF:000001">
    <property type="entry name" value="Serine/threonine-protein kinase"/>
    <property type="match status" value="1"/>
</dbReference>
<comment type="caution">
    <text evidence="23">The sequence shown here is derived from an EMBL/GenBank/DDBJ whole genome shotgun (WGS) entry which is preliminary data.</text>
</comment>
<keyword evidence="6 20" id="KW-0732">Signal</keyword>
<evidence type="ECO:0000256" key="19">
    <source>
        <dbReference type="SAM" id="Phobius"/>
    </source>
</evidence>
<dbReference type="Pfam" id="PF08276">
    <property type="entry name" value="PAN_2"/>
    <property type="match status" value="1"/>
</dbReference>
<evidence type="ECO:0000256" key="12">
    <source>
        <dbReference type="ARBA" id="ARBA00023136"/>
    </source>
</evidence>
<dbReference type="InterPro" id="IPR003609">
    <property type="entry name" value="Pan_app"/>
</dbReference>
<dbReference type="EMBL" id="JAGFBR010000011">
    <property type="protein sequence ID" value="KAH0459242.1"/>
    <property type="molecule type" value="Genomic_DNA"/>
</dbReference>
<dbReference type="InterPro" id="IPR036426">
    <property type="entry name" value="Bulb-type_lectin_dom_sf"/>
</dbReference>
<dbReference type="PANTHER" id="PTHR47976">
    <property type="entry name" value="G-TYPE LECTIN S-RECEPTOR-LIKE SERINE/THREONINE-PROTEIN KINASE SD2-5"/>
    <property type="match status" value="1"/>
</dbReference>
<dbReference type="SMART" id="SM00108">
    <property type="entry name" value="B_lectin"/>
    <property type="match status" value="1"/>
</dbReference>
<evidence type="ECO:0000256" key="18">
    <source>
        <dbReference type="PIRNR" id="PIRNR000641"/>
    </source>
</evidence>
<evidence type="ECO:0000256" key="6">
    <source>
        <dbReference type="ARBA" id="ARBA00022729"/>
    </source>
</evidence>
<dbReference type="PROSITE" id="PS50011">
    <property type="entry name" value="PROTEIN_KINASE_DOM"/>
    <property type="match status" value="1"/>
</dbReference>
<comment type="catalytic activity">
    <reaction evidence="17 18">
        <text>L-seryl-[protein] + ATP = O-phospho-L-seryl-[protein] + ADP + H(+)</text>
        <dbReference type="Rhea" id="RHEA:17989"/>
        <dbReference type="Rhea" id="RHEA-COMP:9863"/>
        <dbReference type="Rhea" id="RHEA-COMP:11604"/>
        <dbReference type="ChEBI" id="CHEBI:15378"/>
        <dbReference type="ChEBI" id="CHEBI:29999"/>
        <dbReference type="ChEBI" id="CHEBI:30616"/>
        <dbReference type="ChEBI" id="CHEBI:83421"/>
        <dbReference type="ChEBI" id="CHEBI:456216"/>
        <dbReference type="EC" id="2.7.11.1"/>
    </reaction>
</comment>
<evidence type="ECO:0000256" key="11">
    <source>
        <dbReference type="ARBA" id="ARBA00022989"/>
    </source>
</evidence>
<keyword evidence="10 18" id="KW-0067">ATP-binding</keyword>
<keyword evidence="11 19" id="KW-1133">Transmembrane helix</keyword>
<feature type="chain" id="PRO_5043787278" description="Receptor-like serine/threonine-protein kinase" evidence="20">
    <location>
        <begin position="24"/>
        <end position="790"/>
    </location>
</feature>
<dbReference type="CDD" id="cd01098">
    <property type="entry name" value="PAN_AP_plant"/>
    <property type="match status" value="1"/>
</dbReference>
<keyword evidence="9 18" id="KW-0418">Kinase</keyword>
<dbReference type="Pfam" id="PF01453">
    <property type="entry name" value="B_lectin"/>
    <property type="match status" value="1"/>
</dbReference>
<feature type="signal peptide" evidence="20">
    <location>
        <begin position="1"/>
        <end position="23"/>
    </location>
</feature>
<dbReference type="GO" id="GO:0004674">
    <property type="term" value="F:protein serine/threonine kinase activity"/>
    <property type="evidence" value="ECO:0007669"/>
    <property type="project" value="UniProtKB-KW"/>
</dbReference>
<dbReference type="GO" id="GO:0030246">
    <property type="term" value="F:carbohydrate binding"/>
    <property type="evidence" value="ECO:0007669"/>
    <property type="project" value="UniProtKB-KW"/>
</dbReference>
<evidence type="ECO:0000256" key="2">
    <source>
        <dbReference type="ARBA" id="ARBA00022527"/>
    </source>
</evidence>
<dbReference type="InterPro" id="IPR011009">
    <property type="entry name" value="Kinase-like_dom_sf"/>
</dbReference>
<dbReference type="CDD" id="cd14066">
    <property type="entry name" value="STKc_IRAK"/>
    <property type="match status" value="1"/>
</dbReference>